<evidence type="ECO:0000313" key="2">
    <source>
        <dbReference type="Proteomes" id="UP000034081"/>
    </source>
</evidence>
<organism evidence="1 2">
    <name type="scientific">Candidatus Woesebacteria bacterium GW2011_GWB1_38_8</name>
    <dbReference type="NCBI Taxonomy" id="1618570"/>
    <lineage>
        <taxon>Bacteria</taxon>
        <taxon>Candidatus Woeseibacteriota</taxon>
    </lineage>
</organism>
<gene>
    <name evidence="1" type="ORF">UT08_C0024G0002</name>
</gene>
<dbReference type="AlphaFoldDB" id="A0A0G0L7Z5"/>
<protein>
    <submittedName>
        <fullName evidence="1">Uncharacterized protein</fullName>
    </submittedName>
</protein>
<comment type="caution">
    <text evidence="1">The sequence shown here is derived from an EMBL/GenBank/DDBJ whole genome shotgun (WGS) entry which is preliminary data.</text>
</comment>
<reference evidence="1 2" key="1">
    <citation type="journal article" date="2015" name="Nature">
        <title>rRNA introns, odd ribosomes, and small enigmatic genomes across a large radiation of phyla.</title>
        <authorList>
            <person name="Brown C.T."/>
            <person name="Hug L.A."/>
            <person name="Thomas B.C."/>
            <person name="Sharon I."/>
            <person name="Castelle C.J."/>
            <person name="Singh A."/>
            <person name="Wilkins M.J."/>
            <person name="Williams K.H."/>
            <person name="Banfield J.F."/>
        </authorList>
    </citation>
    <scope>NUCLEOTIDE SEQUENCE [LARGE SCALE GENOMIC DNA]</scope>
</reference>
<proteinExistence type="predicted"/>
<dbReference type="Proteomes" id="UP000034081">
    <property type="component" value="Unassembled WGS sequence"/>
</dbReference>
<dbReference type="EMBL" id="LBVL01000024">
    <property type="protein sequence ID" value="KKQ84005.1"/>
    <property type="molecule type" value="Genomic_DNA"/>
</dbReference>
<accession>A0A0G0L7Z5</accession>
<sequence length="86" mass="9901">MFYENLKATKKNGSRICEPIIVVMRGRGLSRRSFPFAPTKPSVLCPFVPLTQSDTGRPKTSPRPPLVFKSFHKIKSQTLLWCLRFY</sequence>
<name>A0A0G0L7Z5_9BACT</name>
<evidence type="ECO:0000313" key="1">
    <source>
        <dbReference type="EMBL" id="KKQ84005.1"/>
    </source>
</evidence>